<reference evidence="2" key="1">
    <citation type="submission" date="2021-04" db="EMBL/GenBank/DDBJ databases">
        <authorList>
            <person name="Hornung B."/>
        </authorList>
    </citation>
    <scope>NUCLEOTIDE SEQUENCE</scope>
    <source>
        <strain evidence="2">G5G6</strain>
    </source>
</reference>
<name>A0A916NHC5_9PROT</name>
<dbReference type="RefSeq" id="WP_220635175.1">
    <property type="nucleotide sequence ID" value="NZ_CAJQUM010000001.1"/>
</dbReference>
<sequence length="135" mass="14690">MRKAGADVIVSPNFTSGIRIALAMIRPHVVSFLDEMLRSEIHLRVEEVAVPEGFEPRPLSELNLKRSGDNLLLALRTTGSNWIFNPAGDYLLEPGYTLVAMASPQGRPELEAALGPVADEPCEALTYSTTATQRA</sequence>
<dbReference type="GO" id="GO:0008324">
    <property type="term" value="F:monoatomic cation transmembrane transporter activity"/>
    <property type="evidence" value="ECO:0007669"/>
    <property type="project" value="InterPro"/>
</dbReference>
<evidence type="ECO:0000259" key="1">
    <source>
        <dbReference type="PROSITE" id="PS51202"/>
    </source>
</evidence>
<dbReference type="InterPro" id="IPR036721">
    <property type="entry name" value="RCK_C_sf"/>
</dbReference>
<dbReference type="EMBL" id="CAJQUM010000001">
    <property type="protein sequence ID" value="CAG4883181.1"/>
    <property type="molecule type" value="Genomic_DNA"/>
</dbReference>
<evidence type="ECO:0000313" key="2">
    <source>
        <dbReference type="EMBL" id="CAG4883181.1"/>
    </source>
</evidence>
<accession>A0A916NHC5</accession>
<proteinExistence type="predicted"/>
<dbReference type="AlphaFoldDB" id="A0A916NHC5"/>
<evidence type="ECO:0000313" key="3">
    <source>
        <dbReference type="Proteomes" id="UP000742786"/>
    </source>
</evidence>
<dbReference type="PROSITE" id="PS51202">
    <property type="entry name" value="RCK_C"/>
    <property type="match status" value="1"/>
</dbReference>
<comment type="caution">
    <text evidence="2">The sequence shown here is derived from an EMBL/GenBank/DDBJ whole genome shotgun (WGS) entry which is preliminary data.</text>
</comment>
<dbReference type="InterPro" id="IPR006037">
    <property type="entry name" value="RCK_C"/>
</dbReference>
<organism evidence="2 3">
    <name type="scientific">Georgfuchsia toluolica</name>
    <dbReference type="NCBI Taxonomy" id="424218"/>
    <lineage>
        <taxon>Bacteria</taxon>
        <taxon>Pseudomonadati</taxon>
        <taxon>Pseudomonadota</taxon>
        <taxon>Betaproteobacteria</taxon>
        <taxon>Nitrosomonadales</taxon>
        <taxon>Sterolibacteriaceae</taxon>
        <taxon>Georgfuchsia</taxon>
    </lineage>
</organism>
<dbReference type="Proteomes" id="UP000742786">
    <property type="component" value="Unassembled WGS sequence"/>
</dbReference>
<dbReference type="GO" id="GO:0006813">
    <property type="term" value="P:potassium ion transport"/>
    <property type="evidence" value="ECO:0007669"/>
    <property type="project" value="InterPro"/>
</dbReference>
<protein>
    <recommendedName>
        <fullName evidence="1">RCK C-terminal domain-containing protein</fullName>
    </recommendedName>
</protein>
<dbReference type="Gene3D" id="3.30.70.1450">
    <property type="entry name" value="Regulator of K+ conductance, C-terminal domain"/>
    <property type="match status" value="1"/>
</dbReference>
<keyword evidence="3" id="KW-1185">Reference proteome</keyword>
<dbReference type="Pfam" id="PF02080">
    <property type="entry name" value="TrkA_C"/>
    <property type="match status" value="1"/>
</dbReference>
<dbReference type="SUPFAM" id="SSF116726">
    <property type="entry name" value="TrkA C-terminal domain-like"/>
    <property type="match status" value="1"/>
</dbReference>
<gene>
    <name evidence="2" type="ORF">GTOL_11063</name>
</gene>
<feature type="domain" description="RCK C-terminal" evidence="1">
    <location>
        <begin position="33"/>
        <end position="116"/>
    </location>
</feature>